<dbReference type="PANTHER" id="PTHR43284:SF1">
    <property type="entry name" value="ASPARAGINE SYNTHETASE"/>
    <property type="match status" value="1"/>
</dbReference>
<dbReference type="PANTHER" id="PTHR43284">
    <property type="entry name" value="ASPARAGINE SYNTHETASE (GLUTAMINE-HYDROLYZING)"/>
    <property type="match status" value="1"/>
</dbReference>
<evidence type="ECO:0000256" key="4">
    <source>
        <dbReference type="ARBA" id="ARBA00048741"/>
    </source>
</evidence>
<evidence type="ECO:0000313" key="6">
    <source>
        <dbReference type="EMBL" id="SDM15634.1"/>
    </source>
</evidence>
<evidence type="ECO:0000313" key="7">
    <source>
        <dbReference type="Proteomes" id="UP000183376"/>
    </source>
</evidence>
<dbReference type="GO" id="GO:0006529">
    <property type="term" value="P:asparagine biosynthetic process"/>
    <property type="evidence" value="ECO:0007669"/>
    <property type="project" value="UniProtKB-KW"/>
</dbReference>
<accession>A0A1G9QXC4</accession>
<dbReference type="Pfam" id="PF00733">
    <property type="entry name" value="Asn_synthase"/>
    <property type="match status" value="1"/>
</dbReference>
<evidence type="ECO:0000256" key="1">
    <source>
        <dbReference type="ARBA" id="ARBA00005187"/>
    </source>
</evidence>
<keyword evidence="7" id="KW-1185">Reference proteome</keyword>
<evidence type="ECO:0000256" key="2">
    <source>
        <dbReference type="ARBA" id="ARBA00012737"/>
    </source>
</evidence>
<dbReference type="STRING" id="211114.SAMN04489726_0068"/>
<proteinExistence type="predicted"/>
<evidence type="ECO:0000256" key="3">
    <source>
        <dbReference type="ARBA" id="ARBA00022888"/>
    </source>
</evidence>
<keyword evidence="3" id="KW-0028">Amino-acid biosynthesis</keyword>
<dbReference type="eggNOG" id="COG0367">
    <property type="taxonomic scope" value="Bacteria"/>
</dbReference>
<dbReference type="AlphaFoldDB" id="A0A1G9QXC4"/>
<dbReference type="InterPro" id="IPR014729">
    <property type="entry name" value="Rossmann-like_a/b/a_fold"/>
</dbReference>
<dbReference type="InterPro" id="IPR001962">
    <property type="entry name" value="Asn_synthase"/>
</dbReference>
<dbReference type="RefSeq" id="WP_156051365.1">
    <property type="nucleotide sequence ID" value="NZ_JOEF01000022.1"/>
</dbReference>
<dbReference type="Gene3D" id="3.40.50.620">
    <property type="entry name" value="HUPs"/>
    <property type="match status" value="1"/>
</dbReference>
<feature type="domain" description="Asparagine synthetase" evidence="5">
    <location>
        <begin position="213"/>
        <end position="596"/>
    </location>
</feature>
<dbReference type="EMBL" id="LT629701">
    <property type="protein sequence ID" value="SDM15634.1"/>
    <property type="molecule type" value="Genomic_DNA"/>
</dbReference>
<dbReference type="OrthoDB" id="7053173at2"/>
<dbReference type="SUPFAM" id="SSF52402">
    <property type="entry name" value="Adenine nucleotide alpha hydrolases-like"/>
    <property type="match status" value="1"/>
</dbReference>
<reference evidence="6 7" key="1">
    <citation type="submission" date="2016-10" db="EMBL/GenBank/DDBJ databases">
        <authorList>
            <person name="de Groot N.N."/>
        </authorList>
    </citation>
    <scope>NUCLEOTIDE SEQUENCE [LARGE SCALE GENOMIC DNA]</scope>
    <source>
        <strain evidence="6 7">DSM 44149</strain>
    </source>
</reference>
<dbReference type="GO" id="GO:0004066">
    <property type="term" value="F:asparagine synthase (glutamine-hydrolyzing) activity"/>
    <property type="evidence" value="ECO:0007669"/>
    <property type="project" value="UniProtKB-EC"/>
</dbReference>
<comment type="catalytic activity">
    <reaction evidence="4">
        <text>L-aspartate + L-glutamine + ATP + H2O = L-asparagine + L-glutamate + AMP + diphosphate + H(+)</text>
        <dbReference type="Rhea" id="RHEA:12228"/>
        <dbReference type="ChEBI" id="CHEBI:15377"/>
        <dbReference type="ChEBI" id="CHEBI:15378"/>
        <dbReference type="ChEBI" id="CHEBI:29985"/>
        <dbReference type="ChEBI" id="CHEBI:29991"/>
        <dbReference type="ChEBI" id="CHEBI:30616"/>
        <dbReference type="ChEBI" id="CHEBI:33019"/>
        <dbReference type="ChEBI" id="CHEBI:58048"/>
        <dbReference type="ChEBI" id="CHEBI:58359"/>
        <dbReference type="ChEBI" id="CHEBI:456215"/>
        <dbReference type="EC" id="6.3.5.4"/>
    </reaction>
</comment>
<name>A0A1G9QXC4_ALLAB</name>
<protein>
    <recommendedName>
        <fullName evidence="2">asparagine synthase (glutamine-hydrolyzing)</fullName>
        <ecNumber evidence="2">6.3.5.4</ecNumber>
    </recommendedName>
</protein>
<keyword evidence="3" id="KW-0061">Asparagine biosynthesis</keyword>
<comment type="pathway">
    <text evidence="1">Amino-acid biosynthesis; L-asparagine biosynthesis; L-asparagine from L-aspartate (L-Gln route): step 1/1.</text>
</comment>
<sequence>MGIPIASEASWFTALPDTELPAVYDKLTTARRMVTHPSGRPWLVGDWIDEDMVAGRAGQAQIVVLGTCPVKEGSLCGAASRMSDVGKLDQLARALTGSSHLLASLAGQQRLQGTVSGMRRLFYGRAEGVLVAADRADVLAWLIDAELDDQALALSLLDPGPPHPLADRPMWKGVHAVPPDHYLRVAGANRSHLVHWWKPPEAVVPLTEAAPVVRAALTTAVEARVNGGGVVSCDLSGGIDSTSICFLAARGPAELIAYTALGRDPADDDADWSMRAVLDLPHVWHEVLTREEMPLVYQGIAWADDLMDAPSPATIDRAQLLIGLRRLAARGARVHLTGLGGDEVLSGSKEGLFEIFRTKPLKALSHLRIHRAAARWSLGATLRMLTKRESYAAWLARMAKSLTEPRPPERDAAIEWDGPFRMPPWATDHAVELVRSAVLEAARDAAPVGPIATHSDLMAIWFGGRLTRAEAQIAERMGIGLAAPFQDDRVIEACLAVRRYERNTPSAYKPLAAAALRGIVPAHLLARTTKAEGSAEEEAGLRENKADLLALCENSRLEDRGLINVNALRGSLRFSYDKGSGHEAIQQTVSSEVWLRVRELASPRERNTA</sequence>
<gene>
    <name evidence="6" type="ORF">SAMN04489726_0068</name>
</gene>
<organism evidence="6 7">
    <name type="scientific">Allokutzneria albata</name>
    <name type="common">Kibdelosporangium albatum</name>
    <dbReference type="NCBI Taxonomy" id="211114"/>
    <lineage>
        <taxon>Bacteria</taxon>
        <taxon>Bacillati</taxon>
        <taxon>Actinomycetota</taxon>
        <taxon>Actinomycetes</taxon>
        <taxon>Pseudonocardiales</taxon>
        <taxon>Pseudonocardiaceae</taxon>
        <taxon>Allokutzneria</taxon>
    </lineage>
</organism>
<dbReference type="InterPro" id="IPR051786">
    <property type="entry name" value="ASN_synthetase/amidase"/>
</dbReference>
<dbReference type="Proteomes" id="UP000183376">
    <property type="component" value="Chromosome I"/>
</dbReference>
<dbReference type="EC" id="6.3.5.4" evidence="2"/>
<evidence type="ECO:0000259" key="5">
    <source>
        <dbReference type="Pfam" id="PF00733"/>
    </source>
</evidence>